<dbReference type="Gene3D" id="2.40.160.60">
    <property type="entry name" value="Outer membrane protein transport protein (OMPP1/FadL/TodX)"/>
    <property type="match status" value="1"/>
</dbReference>
<feature type="chain" id="PRO_5046494688" evidence="8">
    <location>
        <begin position="28"/>
        <end position="446"/>
    </location>
</feature>
<keyword evidence="7" id="KW-0998">Cell outer membrane</keyword>
<dbReference type="Proteomes" id="UP000599009">
    <property type="component" value="Unassembled WGS sequence"/>
</dbReference>
<dbReference type="PANTHER" id="PTHR35093">
    <property type="entry name" value="OUTER MEMBRANE PROTEIN NMB0088-RELATED"/>
    <property type="match status" value="1"/>
</dbReference>
<keyword evidence="4" id="KW-0812">Transmembrane</keyword>
<accession>A0ABQ2EL91</accession>
<dbReference type="EMBL" id="BMME01000002">
    <property type="protein sequence ID" value="GGK15609.1"/>
    <property type="molecule type" value="Genomic_DNA"/>
</dbReference>
<protein>
    <submittedName>
        <fullName evidence="9">Membrane protein</fullName>
    </submittedName>
</protein>
<comment type="caution">
    <text evidence="9">The sequence shown here is derived from an EMBL/GenBank/DDBJ whole genome shotgun (WGS) entry which is preliminary data.</text>
</comment>
<evidence type="ECO:0000256" key="2">
    <source>
        <dbReference type="ARBA" id="ARBA00008163"/>
    </source>
</evidence>
<gene>
    <name evidence="9" type="primary">ompP1</name>
    <name evidence="9" type="ORF">GCM10011394_25920</name>
</gene>
<dbReference type="InterPro" id="IPR005017">
    <property type="entry name" value="OMPP1/FadL/TodX"/>
</dbReference>
<evidence type="ECO:0000256" key="3">
    <source>
        <dbReference type="ARBA" id="ARBA00022452"/>
    </source>
</evidence>
<dbReference type="SUPFAM" id="SSF56935">
    <property type="entry name" value="Porins"/>
    <property type="match status" value="1"/>
</dbReference>
<evidence type="ECO:0000256" key="4">
    <source>
        <dbReference type="ARBA" id="ARBA00022692"/>
    </source>
</evidence>
<evidence type="ECO:0000313" key="9">
    <source>
        <dbReference type="EMBL" id="GGK15609.1"/>
    </source>
</evidence>
<feature type="signal peptide" evidence="8">
    <location>
        <begin position="1"/>
        <end position="27"/>
    </location>
</feature>
<evidence type="ECO:0000313" key="10">
    <source>
        <dbReference type="Proteomes" id="UP000599009"/>
    </source>
</evidence>
<proteinExistence type="inferred from homology"/>
<reference evidence="10" key="1">
    <citation type="journal article" date="2019" name="Int. J. Syst. Evol. Microbiol.">
        <title>The Global Catalogue of Microorganisms (GCM) 10K type strain sequencing project: providing services to taxonomists for standard genome sequencing and annotation.</title>
        <authorList>
            <consortium name="The Broad Institute Genomics Platform"/>
            <consortium name="The Broad Institute Genome Sequencing Center for Infectious Disease"/>
            <person name="Wu L."/>
            <person name="Ma J."/>
        </authorList>
    </citation>
    <scope>NUCLEOTIDE SEQUENCE [LARGE SCALE GENOMIC DNA]</scope>
    <source>
        <strain evidence="10">CGMCC 1.8985</strain>
    </source>
</reference>
<comment type="similarity">
    <text evidence="2">Belongs to the OmpP1/FadL family.</text>
</comment>
<evidence type="ECO:0000256" key="1">
    <source>
        <dbReference type="ARBA" id="ARBA00004571"/>
    </source>
</evidence>
<name>A0ABQ2EL91_9GAMM</name>
<sequence length="446" mass="47428">MRTPPLLQASALALGIAGALALAPVHASGFQLKENSVKGLGAAFAGSGVNEGDASVVVNNPATMAHFEGTTVQADLSVIDLSYTFEGTGTDALGRPLTGGNGGNAGDVTPIPAFSVIHKLDNGVALGAMVSAPFGLKTEYGREWQGRYFADTSDVQIVNLTLSAALDLTDRVSVGIGAVYSKADVSLSKAVDFGTLLFSNPATRPLPFAVPQARDGHADVEGDDTGFGWLVGVNVRPTDRLALGVSYQSEIDYELRGNVEWAVPGDVRAVFNSNPVTAQLFNNGGVGAKLTTPSTLAVVARYDFTDRFAMMANWTQTGWSSLEEVRIQFDNGDPDSVEPFGWEDTAFMSIGAEYRLNEAWILRGGVAHDETPTSIEHRTPRLPDDDRRWYSIGATWAVSDAMEVDFAFTHLKPDDPKVDFSSGGSTITGPYDGDANLFGVSAKYRF</sequence>
<dbReference type="RefSeq" id="WP_132987054.1">
    <property type="nucleotide sequence ID" value="NZ_BMME01000002.1"/>
</dbReference>
<organism evidence="9 10">
    <name type="scientific">Luteimonas terricola</name>
    <dbReference type="NCBI Taxonomy" id="645597"/>
    <lineage>
        <taxon>Bacteria</taxon>
        <taxon>Pseudomonadati</taxon>
        <taxon>Pseudomonadota</taxon>
        <taxon>Gammaproteobacteria</taxon>
        <taxon>Lysobacterales</taxon>
        <taxon>Lysobacteraceae</taxon>
        <taxon>Luteimonas</taxon>
    </lineage>
</organism>
<dbReference type="Pfam" id="PF03349">
    <property type="entry name" value="Toluene_X"/>
    <property type="match status" value="1"/>
</dbReference>
<evidence type="ECO:0000256" key="8">
    <source>
        <dbReference type="SAM" id="SignalP"/>
    </source>
</evidence>
<keyword evidence="5 8" id="KW-0732">Signal</keyword>
<evidence type="ECO:0000256" key="5">
    <source>
        <dbReference type="ARBA" id="ARBA00022729"/>
    </source>
</evidence>
<keyword evidence="6" id="KW-0472">Membrane</keyword>
<comment type="subcellular location">
    <subcellularLocation>
        <location evidence="1">Cell outer membrane</location>
        <topology evidence="1">Multi-pass membrane protein</topology>
    </subcellularLocation>
</comment>
<keyword evidence="3" id="KW-1134">Transmembrane beta strand</keyword>
<evidence type="ECO:0000256" key="6">
    <source>
        <dbReference type="ARBA" id="ARBA00023136"/>
    </source>
</evidence>
<evidence type="ECO:0000256" key="7">
    <source>
        <dbReference type="ARBA" id="ARBA00023237"/>
    </source>
</evidence>
<keyword evidence="10" id="KW-1185">Reference proteome</keyword>
<dbReference type="PANTHER" id="PTHR35093:SF3">
    <property type="entry name" value="LONG-CHAIN FATTY ACID TRANSPORT PROTEIN"/>
    <property type="match status" value="1"/>
</dbReference>